<evidence type="ECO:0000313" key="2">
    <source>
        <dbReference type="Ensembl" id="ENSAMXP00000049240.1"/>
    </source>
</evidence>
<dbReference type="STRING" id="7994.ENSAMXP00000049240"/>
<reference evidence="2" key="4">
    <citation type="submission" date="2025-09" db="UniProtKB">
        <authorList>
            <consortium name="Ensembl"/>
        </authorList>
    </citation>
    <scope>IDENTIFICATION</scope>
</reference>
<dbReference type="Gene3D" id="2.170.270.10">
    <property type="entry name" value="SET domain"/>
    <property type="match status" value="1"/>
</dbReference>
<dbReference type="Proteomes" id="UP000018467">
    <property type="component" value="Unassembled WGS sequence"/>
</dbReference>
<keyword evidence="3" id="KW-1185">Reference proteome</keyword>
<dbReference type="InParanoid" id="A0A3B1K576"/>
<sequence>SGCDEGDFPLFPSDVLEELGGVSDGDPIPLVTGNNLPSPNRLTEGDSPAEPSNFSTSFHTPVWKEEPSAPPDFELRESGVSPGNMGVWSRRRLEVGEKFGPYEGTPNHAAPQNFHQFDSAALPPSNFVCTAPCLYCIFLKDVHNQYTKQANHMESSYHAYTNT</sequence>
<reference evidence="3" key="1">
    <citation type="submission" date="2013-03" db="EMBL/GenBank/DDBJ databases">
        <authorList>
            <person name="Jeffery W."/>
            <person name="Warren W."/>
            <person name="Wilson R.K."/>
        </authorList>
    </citation>
    <scope>NUCLEOTIDE SEQUENCE</scope>
    <source>
        <strain evidence="3">female</strain>
    </source>
</reference>
<reference evidence="2" key="3">
    <citation type="submission" date="2025-08" db="UniProtKB">
        <authorList>
            <consortium name="Ensembl"/>
        </authorList>
    </citation>
    <scope>IDENTIFICATION</scope>
</reference>
<name>A0A3B1K576_ASTMX</name>
<dbReference type="GeneTree" id="ENSGT00940000174694"/>
<dbReference type="Ensembl" id="ENSAMXT00000030168.1">
    <property type="protein sequence ID" value="ENSAMXP00000049240.1"/>
    <property type="gene ID" value="ENSAMXG00000034492.1"/>
</dbReference>
<accession>A0A3B1K576</accession>
<proteinExistence type="predicted"/>
<feature type="compositionally biased region" description="Polar residues" evidence="1">
    <location>
        <begin position="32"/>
        <end position="41"/>
    </location>
</feature>
<protein>
    <submittedName>
        <fullName evidence="2">Uncharacterized protein</fullName>
    </submittedName>
</protein>
<feature type="compositionally biased region" description="Polar residues" evidence="1">
    <location>
        <begin position="50"/>
        <end position="59"/>
    </location>
</feature>
<dbReference type="InterPro" id="IPR046341">
    <property type="entry name" value="SET_dom_sf"/>
</dbReference>
<organism evidence="2 3">
    <name type="scientific">Astyanax mexicanus</name>
    <name type="common">Blind cave fish</name>
    <name type="synonym">Astyanax fasciatus mexicanus</name>
    <dbReference type="NCBI Taxonomy" id="7994"/>
    <lineage>
        <taxon>Eukaryota</taxon>
        <taxon>Metazoa</taxon>
        <taxon>Chordata</taxon>
        <taxon>Craniata</taxon>
        <taxon>Vertebrata</taxon>
        <taxon>Euteleostomi</taxon>
        <taxon>Actinopterygii</taxon>
        <taxon>Neopterygii</taxon>
        <taxon>Teleostei</taxon>
        <taxon>Ostariophysi</taxon>
        <taxon>Characiformes</taxon>
        <taxon>Characoidei</taxon>
        <taxon>Acestrorhamphidae</taxon>
        <taxon>Acestrorhamphinae</taxon>
        <taxon>Astyanax</taxon>
    </lineage>
</organism>
<dbReference type="AlphaFoldDB" id="A0A3B1K576"/>
<evidence type="ECO:0000256" key="1">
    <source>
        <dbReference type="SAM" id="MobiDB-lite"/>
    </source>
</evidence>
<reference evidence="3" key="2">
    <citation type="journal article" date="2014" name="Nat. Commun.">
        <title>The cavefish genome reveals candidate genes for eye loss.</title>
        <authorList>
            <person name="McGaugh S.E."/>
            <person name="Gross J.B."/>
            <person name="Aken B."/>
            <person name="Blin M."/>
            <person name="Borowsky R."/>
            <person name="Chalopin D."/>
            <person name="Hinaux H."/>
            <person name="Jeffery W.R."/>
            <person name="Keene A."/>
            <person name="Ma L."/>
            <person name="Minx P."/>
            <person name="Murphy D."/>
            <person name="O'Quin K.E."/>
            <person name="Retaux S."/>
            <person name="Rohner N."/>
            <person name="Searle S.M."/>
            <person name="Stahl B.A."/>
            <person name="Tabin C."/>
            <person name="Volff J.N."/>
            <person name="Yoshizawa M."/>
            <person name="Warren W.C."/>
        </authorList>
    </citation>
    <scope>NUCLEOTIDE SEQUENCE [LARGE SCALE GENOMIC DNA]</scope>
    <source>
        <strain evidence="3">female</strain>
    </source>
</reference>
<evidence type="ECO:0000313" key="3">
    <source>
        <dbReference type="Proteomes" id="UP000018467"/>
    </source>
</evidence>
<dbReference type="Bgee" id="ENSAMXG00000034492">
    <property type="expression patterns" value="Expressed in ovary and 4 other cell types or tissues"/>
</dbReference>
<feature type="compositionally biased region" description="Basic and acidic residues" evidence="1">
    <location>
        <begin position="62"/>
        <end position="77"/>
    </location>
</feature>
<feature type="region of interest" description="Disordered" evidence="1">
    <location>
        <begin position="1"/>
        <end position="86"/>
    </location>
</feature>